<evidence type="ECO:0000313" key="7">
    <source>
        <dbReference type="Proteomes" id="UP000194000"/>
    </source>
</evidence>
<comment type="caution">
    <text evidence="6">The sequence shown here is derived from an EMBL/GenBank/DDBJ whole genome shotgun (WGS) entry which is preliminary data.</text>
</comment>
<dbReference type="Proteomes" id="UP000194000">
    <property type="component" value="Unassembled WGS sequence"/>
</dbReference>
<proteinExistence type="predicted"/>
<name>A0A1X1UYY7_9MYCO</name>
<gene>
    <name evidence="6" type="ORF">AWC06_11800</name>
</gene>
<dbReference type="Pfam" id="PF13545">
    <property type="entry name" value="HTH_Crp_2"/>
    <property type="match status" value="1"/>
</dbReference>
<dbReference type="STRING" id="1260918.AWC06_11800"/>
<reference evidence="6 7" key="1">
    <citation type="submission" date="2016-01" db="EMBL/GenBank/DDBJ databases">
        <title>The new phylogeny of the genus Mycobacterium.</title>
        <authorList>
            <person name="Tarcisio F."/>
            <person name="Conor M."/>
            <person name="Antonella G."/>
            <person name="Elisabetta G."/>
            <person name="Giulia F.S."/>
            <person name="Sara T."/>
            <person name="Anna F."/>
            <person name="Clotilde B."/>
            <person name="Roberto B."/>
            <person name="Veronica D.S."/>
            <person name="Fabio R."/>
            <person name="Monica P."/>
            <person name="Olivier J."/>
            <person name="Enrico T."/>
            <person name="Nicola S."/>
        </authorList>
    </citation>
    <scope>NUCLEOTIDE SEQUENCE [LARGE SCALE GENOMIC DNA]</scope>
    <source>
        <strain evidence="6 7">DSM 45731</strain>
    </source>
</reference>
<dbReference type="PANTHER" id="PTHR24567:SF74">
    <property type="entry name" value="HTH-TYPE TRANSCRIPTIONAL REGULATOR ARCR"/>
    <property type="match status" value="1"/>
</dbReference>
<feature type="domain" description="Cyclic nucleotide-binding" evidence="4">
    <location>
        <begin position="10"/>
        <end position="130"/>
    </location>
</feature>
<accession>A0A1X1UYY7</accession>
<dbReference type="Pfam" id="PF00027">
    <property type="entry name" value="cNMP_binding"/>
    <property type="match status" value="1"/>
</dbReference>
<feature type="domain" description="HTH crp-type" evidence="5">
    <location>
        <begin position="144"/>
        <end position="217"/>
    </location>
</feature>
<dbReference type="InterPro" id="IPR036390">
    <property type="entry name" value="WH_DNA-bd_sf"/>
</dbReference>
<keyword evidence="2" id="KW-0238">DNA-binding</keyword>
<dbReference type="SUPFAM" id="SSF46785">
    <property type="entry name" value="Winged helix' DNA-binding domain"/>
    <property type="match status" value="1"/>
</dbReference>
<dbReference type="GO" id="GO:0003677">
    <property type="term" value="F:DNA binding"/>
    <property type="evidence" value="ECO:0007669"/>
    <property type="project" value="UniProtKB-KW"/>
</dbReference>
<dbReference type="AlphaFoldDB" id="A0A1X1UYY7"/>
<evidence type="ECO:0000256" key="3">
    <source>
        <dbReference type="ARBA" id="ARBA00023163"/>
    </source>
</evidence>
<evidence type="ECO:0000313" key="6">
    <source>
        <dbReference type="EMBL" id="ORV62050.1"/>
    </source>
</evidence>
<dbReference type="PROSITE" id="PS50042">
    <property type="entry name" value="CNMP_BINDING_3"/>
    <property type="match status" value="1"/>
</dbReference>
<dbReference type="InterPro" id="IPR012318">
    <property type="entry name" value="HTH_CRP"/>
</dbReference>
<dbReference type="InterPro" id="IPR050397">
    <property type="entry name" value="Env_Response_Regulators"/>
</dbReference>
<dbReference type="PROSITE" id="PS51063">
    <property type="entry name" value="HTH_CRP_2"/>
    <property type="match status" value="1"/>
</dbReference>
<keyword evidence="3" id="KW-0804">Transcription</keyword>
<evidence type="ECO:0000259" key="4">
    <source>
        <dbReference type="PROSITE" id="PS50042"/>
    </source>
</evidence>
<protein>
    <recommendedName>
        <fullName evidence="8">Crp/Fnr family transcriptional regulator</fullName>
    </recommendedName>
</protein>
<dbReference type="PANTHER" id="PTHR24567">
    <property type="entry name" value="CRP FAMILY TRANSCRIPTIONAL REGULATORY PROTEIN"/>
    <property type="match status" value="1"/>
</dbReference>
<dbReference type="InterPro" id="IPR018490">
    <property type="entry name" value="cNMP-bd_dom_sf"/>
</dbReference>
<dbReference type="CDD" id="cd00038">
    <property type="entry name" value="CAP_ED"/>
    <property type="match status" value="1"/>
</dbReference>
<keyword evidence="1" id="KW-0805">Transcription regulation</keyword>
<dbReference type="InterPro" id="IPR000595">
    <property type="entry name" value="cNMP-bd_dom"/>
</dbReference>
<dbReference type="SMART" id="SM00100">
    <property type="entry name" value="cNMP"/>
    <property type="match status" value="1"/>
</dbReference>
<evidence type="ECO:0000256" key="2">
    <source>
        <dbReference type="ARBA" id="ARBA00023125"/>
    </source>
</evidence>
<dbReference type="Gene3D" id="2.60.120.10">
    <property type="entry name" value="Jelly Rolls"/>
    <property type="match status" value="1"/>
</dbReference>
<dbReference type="InterPro" id="IPR014710">
    <property type="entry name" value="RmlC-like_jellyroll"/>
</dbReference>
<evidence type="ECO:0000256" key="1">
    <source>
        <dbReference type="ARBA" id="ARBA00023015"/>
    </source>
</evidence>
<evidence type="ECO:0008006" key="8">
    <source>
        <dbReference type="Google" id="ProtNLM"/>
    </source>
</evidence>
<dbReference type="SUPFAM" id="SSF51206">
    <property type="entry name" value="cAMP-binding domain-like"/>
    <property type="match status" value="1"/>
</dbReference>
<dbReference type="GO" id="GO:0003700">
    <property type="term" value="F:DNA-binding transcription factor activity"/>
    <property type="evidence" value="ECO:0007669"/>
    <property type="project" value="TreeGrafter"/>
</dbReference>
<keyword evidence="7" id="KW-1185">Reference proteome</keyword>
<sequence length="233" mass="25692">MQAALVASGLFSRTSTDAVASLSQQLESEQFSAGCVVGAPGDFGGRFYIIISGKVKVSYRRPDGCEIVLKILGRGEIFGAITLFDPDSQETSVTTLTEVRAVAIERDQLVRWMAERPEVSDQVLRLFARWANAATNRFIDFAFADAQERIASRLLFLRRRFGRREGDVVRVVHDLTLNDFSLLTGVPPKTIVATLRDFQDRGWIRLEDNSVLIVDGQALALVGPTTIPEVSCA</sequence>
<organism evidence="6 7">
    <name type="scientific">Mycobacterium fragae</name>
    <dbReference type="NCBI Taxonomy" id="1260918"/>
    <lineage>
        <taxon>Bacteria</taxon>
        <taxon>Bacillati</taxon>
        <taxon>Actinomycetota</taxon>
        <taxon>Actinomycetes</taxon>
        <taxon>Mycobacteriales</taxon>
        <taxon>Mycobacteriaceae</taxon>
        <taxon>Mycobacterium</taxon>
    </lineage>
</organism>
<dbReference type="GO" id="GO:0005829">
    <property type="term" value="C:cytosol"/>
    <property type="evidence" value="ECO:0007669"/>
    <property type="project" value="TreeGrafter"/>
</dbReference>
<dbReference type="EMBL" id="LQOW01000014">
    <property type="protein sequence ID" value="ORV62050.1"/>
    <property type="molecule type" value="Genomic_DNA"/>
</dbReference>
<evidence type="ECO:0000259" key="5">
    <source>
        <dbReference type="PROSITE" id="PS51063"/>
    </source>
</evidence>
<dbReference type="InterPro" id="IPR036388">
    <property type="entry name" value="WH-like_DNA-bd_sf"/>
</dbReference>
<dbReference type="Gene3D" id="1.10.10.10">
    <property type="entry name" value="Winged helix-like DNA-binding domain superfamily/Winged helix DNA-binding domain"/>
    <property type="match status" value="1"/>
</dbReference>